<dbReference type="SUPFAM" id="SSF55124">
    <property type="entry name" value="Nitrite/Sulfite reductase N-terminal domain-like"/>
    <property type="match status" value="1"/>
</dbReference>
<comment type="cofactor">
    <cofactor evidence="19">
        <name>[2Fe-2S] cluster</name>
        <dbReference type="ChEBI" id="CHEBI:190135"/>
    </cofactor>
</comment>
<dbReference type="PANTHER" id="PTHR43809">
    <property type="entry name" value="NITRITE REDUCTASE (NADH) LARGE SUBUNIT"/>
    <property type="match status" value="1"/>
</dbReference>
<dbReference type="InterPro" id="IPR006067">
    <property type="entry name" value="NO2/SO3_Rdtase_4Fe4S_dom"/>
</dbReference>
<keyword evidence="9" id="KW-0349">Heme</keyword>
<dbReference type="Gene3D" id="3.30.413.10">
    <property type="entry name" value="Sulfite Reductase Hemoprotein, domain 1"/>
    <property type="match status" value="1"/>
</dbReference>
<evidence type="ECO:0000259" key="24">
    <source>
        <dbReference type="Pfam" id="PF04324"/>
    </source>
</evidence>
<feature type="domain" description="NADH-rubredoxin oxidoreductase C-terminal" evidence="26">
    <location>
        <begin position="332"/>
        <end position="396"/>
    </location>
</feature>
<dbReference type="InterPro" id="IPR041575">
    <property type="entry name" value="Rubredoxin_C"/>
</dbReference>
<evidence type="ECO:0000256" key="12">
    <source>
        <dbReference type="ARBA" id="ARBA00022723"/>
    </source>
</evidence>
<feature type="domain" description="BFD-like [2Fe-2S]-binding" evidence="24">
    <location>
        <begin position="427"/>
        <end position="478"/>
    </location>
</feature>
<keyword evidence="15" id="KW-0560">Oxidoreductase</keyword>
<keyword evidence="14 21" id="KW-0274">FAD</keyword>
<dbReference type="PRINTS" id="PR00368">
    <property type="entry name" value="FADPNR"/>
</dbReference>
<comment type="cofactor">
    <cofactor evidence="2">
        <name>[4Fe-4S] cluster</name>
        <dbReference type="ChEBI" id="CHEBI:49883"/>
    </cofactor>
</comment>
<evidence type="ECO:0000256" key="4">
    <source>
        <dbReference type="ARBA" id="ARBA00003247"/>
    </source>
</evidence>
<evidence type="ECO:0000259" key="25">
    <source>
        <dbReference type="Pfam" id="PF07992"/>
    </source>
</evidence>
<evidence type="ECO:0000259" key="22">
    <source>
        <dbReference type="Pfam" id="PF01077"/>
    </source>
</evidence>
<evidence type="ECO:0000256" key="9">
    <source>
        <dbReference type="ARBA" id="ARBA00022617"/>
    </source>
</evidence>
<evidence type="ECO:0000256" key="16">
    <source>
        <dbReference type="ARBA" id="ARBA00023004"/>
    </source>
</evidence>
<evidence type="ECO:0000256" key="7">
    <source>
        <dbReference type="ARBA" id="ARBA00012353"/>
    </source>
</evidence>
<evidence type="ECO:0000256" key="1">
    <source>
        <dbReference type="ARBA" id="ARBA00001929"/>
    </source>
</evidence>
<dbReference type="InterPro" id="IPR006066">
    <property type="entry name" value="NO2/SO3_Rdtase_FeS/sirohaem_BS"/>
</dbReference>
<evidence type="ECO:0000259" key="26">
    <source>
        <dbReference type="Pfam" id="PF18267"/>
    </source>
</evidence>
<keyword evidence="11" id="KW-0001">2Fe-2S</keyword>
<organism evidence="27 28">
    <name type="scientific">Citricoccus muralis</name>
    <dbReference type="NCBI Taxonomy" id="169134"/>
    <lineage>
        <taxon>Bacteria</taxon>
        <taxon>Bacillati</taxon>
        <taxon>Actinomycetota</taxon>
        <taxon>Actinomycetes</taxon>
        <taxon>Micrococcales</taxon>
        <taxon>Micrococcaceae</taxon>
        <taxon>Citricoccus</taxon>
    </lineage>
</organism>
<dbReference type="InterPro" id="IPR023753">
    <property type="entry name" value="FAD/NAD-binding_dom"/>
</dbReference>
<dbReference type="Gene3D" id="1.10.10.1100">
    <property type="entry name" value="BFD-like [2Fe-2S]-binding domain"/>
    <property type="match status" value="1"/>
</dbReference>
<sequence>MSAKNPRHIAVVGGGPAAHRLVEALLSRDPEEVQISLFTEEATPPYDRVGLSKRFEDPANDLLLGDPDLWDNPLVSLHTSTPVVELAPALKTLTTSTPDGGTSTYTYDEVVLATGSTAPTPPIEGREHIAVYRTLDDVDWLTQRIEELREELGRTPHCVVIGGGLLGIEAAGGLKGRGATVTIVHSRDYLMNAQLDEGGGRALNRLLAKAGYDLHLGERPCALTVNGAGLFKYMLNFNETGDVAADLVVAAIGITARDELGRDAGLETDPRGGLVIDQTCATSAENVWAIGEVASFEGTCMGLVAPANAMAEVVADRLLGGEASFDGFDTAAKLKLAGMDVASFGDTFGETEGSLEVVYADAVGGVYQKLVVTNDASTLLGGVFVGDATPYSSLRPLLGRALPAEPGAFLSAAGGDVDMDLPDDAEVCSCKSVCAGDIRHAVKGETTGEPITEMGALKKCTKVGTQCGSCVPLAKKTMEKEMLTQGMEISKSMCEHFDYARADLFEAVRATHLTSFTDIVDRFGTPADSSINFGCDLCKPAVASMLAALHDEYILDSGRGALQDTNDRALANMQRNGTYSVMPRIPAGEITPEKLGVIAQVAQEFGLYTKISAAQRIDMFGARLEQLPAIWQRLVDAGFESGQAYGKALRNVKSCVGATWCRYGLQDSVAMGIRLEMRYKGLRSPHKMKFGVSGCARECAEARGKDAGIIATPDGWNLYVGGNGGATPVHAQLLVKDLDDETLIKYLDRYIMYYVRTADRMQRTARWIEELPGGVDHIYDVVVKDTLGIAEDLERAMAEHVDRYEDEWAATLRDPDKLRRFRSFVNAPDAPDTDLKYVMERDQPRPASEQEKASSVAGNGPVLIGPVIPVRSTATDACASVEATEEGVHEQLPVLVGQKVGAV</sequence>
<evidence type="ECO:0000256" key="21">
    <source>
        <dbReference type="PIRNR" id="PIRNR037149"/>
    </source>
</evidence>
<dbReference type="PRINTS" id="PR00411">
    <property type="entry name" value="PNDRDTASEI"/>
</dbReference>
<dbReference type="InterPro" id="IPR007419">
    <property type="entry name" value="BFD-like_2Fe2S-bd_dom"/>
</dbReference>
<gene>
    <name evidence="27" type="primary">nirB</name>
    <name evidence="27" type="ORF">P8192_12270</name>
</gene>
<protein>
    <recommendedName>
        <fullName evidence="7">assimilatory sulfite reductase (ferredoxin)</fullName>
        <ecNumber evidence="7">1.8.7.1</ecNumber>
    </recommendedName>
</protein>
<evidence type="ECO:0000259" key="23">
    <source>
        <dbReference type="Pfam" id="PF03460"/>
    </source>
</evidence>
<dbReference type="InterPro" id="IPR052034">
    <property type="entry name" value="NasD-like"/>
</dbReference>
<dbReference type="Pfam" id="PF04324">
    <property type="entry name" value="Fer2_BFD"/>
    <property type="match status" value="1"/>
</dbReference>
<dbReference type="EC" id="1.8.7.1" evidence="7"/>
<dbReference type="InterPro" id="IPR041854">
    <property type="entry name" value="BFD-like_2Fe2S-bd_dom_sf"/>
</dbReference>
<comment type="similarity">
    <text evidence="6">Belongs to the nitrite and sulfite reductase 4Fe-4S domain family.</text>
</comment>
<dbReference type="Pfam" id="PF03460">
    <property type="entry name" value="NIR_SIR_ferr"/>
    <property type="match status" value="1"/>
</dbReference>
<feature type="domain" description="Nitrite/Sulfite reductase ferredoxin-like" evidence="23">
    <location>
        <begin position="574"/>
        <end position="635"/>
    </location>
</feature>
<keyword evidence="8" id="KW-0004">4Fe-4S</keyword>
<evidence type="ECO:0000256" key="2">
    <source>
        <dbReference type="ARBA" id="ARBA00001966"/>
    </source>
</evidence>
<evidence type="ECO:0000256" key="14">
    <source>
        <dbReference type="ARBA" id="ARBA00022827"/>
    </source>
</evidence>
<keyword evidence="18 21" id="KW-0534">Nitrate assimilation</keyword>
<dbReference type="CDD" id="cd19944">
    <property type="entry name" value="NirB_Fer2_BFD-like_2"/>
    <property type="match status" value="1"/>
</dbReference>
<dbReference type="PRINTS" id="PR00397">
    <property type="entry name" value="SIROHAEM"/>
</dbReference>
<evidence type="ECO:0000256" key="20">
    <source>
        <dbReference type="ARBA" id="ARBA00049518"/>
    </source>
</evidence>
<dbReference type="Gene3D" id="3.50.50.60">
    <property type="entry name" value="FAD/NAD(P)-binding domain"/>
    <property type="match status" value="2"/>
</dbReference>
<evidence type="ECO:0000256" key="15">
    <source>
        <dbReference type="ARBA" id="ARBA00023002"/>
    </source>
</evidence>
<comment type="cofactor">
    <cofactor evidence="1">
        <name>siroheme</name>
        <dbReference type="ChEBI" id="CHEBI:60052"/>
    </cofactor>
</comment>
<dbReference type="InterPro" id="IPR036136">
    <property type="entry name" value="Nit/Sulf_reduc_fer-like_dom_sf"/>
</dbReference>
<dbReference type="NCBIfam" id="TIGR02374">
    <property type="entry name" value="nitri_red_nirB"/>
    <property type="match status" value="1"/>
</dbReference>
<name>A0ABY8H4Y1_9MICC</name>
<dbReference type="SUPFAM" id="SSF51905">
    <property type="entry name" value="FAD/NAD(P)-binding domain"/>
    <property type="match status" value="1"/>
</dbReference>
<dbReference type="EMBL" id="CP121252">
    <property type="protein sequence ID" value="WFP16155.1"/>
    <property type="molecule type" value="Genomic_DNA"/>
</dbReference>
<evidence type="ECO:0000256" key="6">
    <source>
        <dbReference type="ARBA" id="ARBA00010429"/>
    </source>
</evidence>
<comment type="catalytic activity">
    <reaction evidence="20">
        <text>hydrogen sulfide + 6 oxidized [2Fe-2S]-[ferredoxin] + 3 H2O = sulfite + 6 reduced [2Fe-2S]-[ferredoxin] + 7 H(+)</text>
        <dbReference type="Rhea" id="RHEA:23132"/>
        <dbReference type="Rhea" id="RHEA-COMP:10000"/>
        <dbReference type="Rhea" id="RHEA-COMP:10001"/>
        <dbReference type="ChEBI" id="CHEBI:15377"/>
        <dbReference type="ChEBI" id="CHEBI:15378"/>
        <dbReference type="ChEBI" id="CHEBI:17359"/>
        <dbReference type="ChEBI" id="CHEBI:29919"/>
        <dbReference type="ChEBI" id="CHEBI:33737"/>
        <dbReference type="ChEBI" id="CHEBI:33738"/>
        <dbReference type="EC" id="1.8.7.1"/>
    </reaction>
</comment>
<keyword evidence="10 21" id="KW-0285">Flavoprotein</keyword>
<keyword evidence="12" id="KW-0479">Metal-binding</keyword>
<dbReference type="InterPro" id="IPR005117">
    <property type="entry name" value="NiRdtase/SiRdtase_haem-b_fer"/>
</dbReference>
<dbReference type="PANTHER" id="PTHR43809:SF1">
    <property type="entry name" value="NITRITE REDUCTASE (NADH) LARGE SUBUNIT"/>
    <property type="match status" value="1"/>
</dbReference>
<reference evidence="27 28" key="1">
    <citation type="submission" date="2023-04" db="EMBL/GenBank/DDBJ databases">
        <title>Funneling lignin-derived compounds into biodiesel using alkali-halophilic Citricoccus sp. P2.</title>
        <authorList>
            <person name="Luo C.-B."/>
        </authorList>
    </citation>
    <scope>NUCLEOTIDE SEQUENCE [LARGE SCALE GENOMIC DNA]</scope>
    <source>
        <strain evidence="27 28">P2</strain>
    </source>
</reference>
<dbReference type="SUPFAM" id="SSF56014">
    <property type="entry name" value="Nitrite and sulphite reductase 4Fe-4S domain-like"/>
    <property type="match status" value="1"/>
</dbReference>
<keyword evidence="17" id="KW-0411">Iron-sulfur</keyword>
<evidence type="ECO:0000313" key="27">
    <source>
        <dbReference type="EMBL" id="WFP16155.1"/>
    </source>
</evidence>
<dbReference type="InterPro" id="IPR012744">
    <property type="entry name" value="Nitri_red_NirB"/>
</dbReference>
<dbReference type="InterPro" id="IPR045854">
    <property type="entry name" value="NO2/SO3_Rdtase_4Fe4S_sf"/>
</dbReference>
<keyword evidence="13" id="KW-0883">Thioether bond</keyword>
<dbReference type="InterPro" id="IPR036188">
    <property type="entry name" value="FAD/NAD-bd_sf"/>
</dbReference>
<dbReference type="Pfam" id="PF01077">
    <property type="entry name" value="NIR_SIR"/>
    <property type="match status" value="1"/>
</dbReference>
<keyword evidence="28" id="KW-1185">Reference proteome</keyword>
<proteinExistence type="inferred from homology"/>
<dbReference type="Proteomes" id="UP001219037">
    <property type="component" value="Chromosome"/>
</dbReference>
<evidence type="ECO:0000256" key="17">
    <source>
        <dbReference type="ARBA" id="ARBA00023014"/>
    </source>
</evidence>
<accession>A0ABY8H4Y1</accession>
<feature type="domain" description="Nitrite/sulphite reductase 4Fe-4S" evidence="22">
    <location>
        <begin position="646"/>
        <end position="782"/>
    </location>
</feature>
<dbReference type="Pfam" id="PF07992">
    <property type="entry name" value="Pyr_redox_2"/>
    <property type="match status" value="1"/>
</dbReference>
<evidence type="ECO:0000256" key="13">
    <source>
        <dbReference type="ARBA" id="ARBA00022784"/>
    </source>
</evidence>
<dbReference type="InterPro" id="IPR017121">
    <property type="entry name" value="Nitrite_Rdtase_lsu"/>
</dbReference>
<feature type="domain" description="FAD/NAD(P)-binding" evidence="25">
    <location>
        <begin position="8"/>
        <end position="298"/>
    </location>
</feature>
<comment type="cofactor">
    <cofactor evidence="3 21">
        <name>FAD</name>
        <dbReference type="ChEBI" id="CHEBI:57692"/>
    </cofactor>
</comment>
<evidence type="ECO:0000256" key="11">
    <source>
        <dbReference type="ARBA" id="ARBA00022714"/>
    </source>
</evidence>
<keyword evidence="16" id="KW-0408">Iron</keyword>
<dbReference type="Pfam" id="PF18267">
    <property type="entry name" value="Rubredoxin_C"/>
    <property type="match status" value="1"/>
</dbReference>
<evidence type="ECO:0000313" key="28">
    <source>
        <dbReference type="Proteomes" id="UP001219037"/>
    </source>
</evidence>
<comment type="pathway">
    <text evidence="5">Nitrogen metabolism; nitrate reduction (assimilation).</text>
</comment>
<evidence type="ECO:0000256" key="3">
    <source>
        <dbReference type="ARBA" id="ARBA00001974"/>
    </source>
</evidence>
<dbReference type="InterPro" id="IPR016156">
    <property type="entry name" value="FAD/NAD-linked_Rdtase_dimer_sf"/>
</dbReference>
<dbReference type="RefSeq" id="WP_278157313.1">
    <property type="nucleotide sequence ID" value="NZ_CP121252.1"/>
</dbReference>
<evidence type="ECO:0000256" key="19">
    <source>
        <dbReference type="ARBA" id="ARBA00034078"/>
    </source>
</evidence>
<evidence type="ECO:0000256" key="10">
    <source>
        <dbReference type="ARBA" id="ARBA00022630"/>
    </source>
</evidence>
<dbReference type="Gene3D" id="3.30.390.30">
    <property type="match status" value="1"/>
</dbReference>
<evidence type="ECO:0000256" key="18">
    <source>
        <dbReference type="ARBA" id="ARBA00023063"/>
    </source>
</evidence>
<evidence type="ECO:0000256" key="8">
    <source>
        <dbReference type="ARBA" id="ARBA00022485"/>
    </source>
</evidence>
<dbReference type="PIRSF" id="PIRSF037149">
    <property type="entry name" value="NirB"/>
    <property type="match status" value="1"/>
</dbReference>
<evidence type="ECO:0000256" key="5">
    <source>
        <dbReference type="ARBA" id="ARBA00005096"/>
    </source>
</evidence>
<comment type="function">
    <text evidence="4">Catalyzes the reduction of sulfite to sulfide, a step in the biosynthesis of sulfur-containing amino acids and cofactors.</text>
</comment>